<gene>
    <name evidence="1" type="ORF">Acr_08g0012990</name>
</gene>
<organism evidence="1 2">
    <name type="scientific">Actinidia rufa</name>
    <dbReference type="NCBI Taxonomy" id="165716"/>
    <lineage>
        <taxon>Eukaryota</taxon>
        <taxon>Viridiplantae</taxon>
        <taxon>Streptophyta</taxon>
        <taxon>Embryophyta</taxon>
        <taxon>Tracheophyta</taxon>
        <taxon>Spermatophyta</taxon>
        <taxon>Magnoliopsida</taxon>
        <taxon>eudicotyledons</taxon>
        <taxon>Gunneridae</taxon>
        <taxon>Pentapetalae</taxon>
        <taxon>asterids</taxon>
        <taxon>Ericales</taxon>
        <taxon>Actinidiaceae</taxon>
        <taxon>Actinidia</taxon>
    </lineage>
</organism>
<proteinExistence type="predicted"/>
<comment type="caution">
    <text evidence="1">The sequence shown here is derived from an EMBL/GenBank/DDBJ whole genome shotgun (WGS) entry which is preliminary data.</text>
</comment>
<evidence type="ECO:0000313" key="2">
    <source>
        <dbReference type="Proteomes" id="UP000585474"/>
    </source>
</evidence>
<keyword evidence="2" id="KW-1185">Reference proteome</keyword>
<dbReference type="Proteomes" id="UP000585474">
    <property type="component" value="Unassembled WGS sequence"/>
</dbReference>
<dbReference type="EMBL" id="BJWL01000008">
    <property type="protein sequence ID" value="GFY92903.1"/>
    <property type="molecule type" value="Genomic_DNA"/>
</dbReference>
<protein>
    <recommendedName>
        <fullName evidence="3">Aminotransferase-like plant mobile domain-containing protein</fullName>
    </recommendedName>
</protein>
<sequence length="286" mass="32231">MSSSSAPPYLTDPSIELFSKDVDVPAVLLDDTLHVAPPIIVYPVESSSTDPAPPVSHPVHLPSDLPVCRFTWASYKEETHLTAFLASWLCKFVLPVGGCDVIKVFKVASMMAHGEYFNMHFGLDSTSTPLMTKYAGEQMDKLLDKSDVRELFRWCNDVSMPRFAWGGGHKVLVDDGRLSSSDIEYLTSIRSVGEETHCELRRPKNTNFQCFSVNKKYSEWWSRLYGDYFSERGENDRAENSMRGKHLASPPPQVAKVWKNSFAEQSSYPRARQVTEKEIGAKSHTL</sequence>
<name>A0A7J0F2Q4_9ERIC</name>
<dbReference type="AlphaFoldDB" id="A0A7J0F2Q4"/>
<reference evidence="1 2" key="1">
    <citation type="submission" date="2019-07" db="EMBL/GenBank/DDBJ databases">
        <title>De Novo Assembly of kiwifruit Actinidia rufa.</title>
        <authorList>
            <person name="Sugita-Konishi S."/>
            <person name="Sato K."/>
            <person name="Mori E."/>
            <person name="Abe Y."/>
            <person name="Kisaki G."/>
            <person name="Hamano K."/>
            <person name="Suezawa K."/>
            <person name="Otani M."/>
            <person name="Fukuda T."/>
            <person name="Manabe T."/>
            <person name="Gomi K."/>
            <person name="Tabuchi M."/>
            <person name="Akimitsu K."/>
            <person name="Kataoka I."/>
        </authorList>
    </citation>
    <scope>NUCLEOTIDE SEQUENCE [LARGE SCALE GENOMIC DNA]</scope>
    <source>
        <strain evidence="2">cv. Fuchu</strain>
    </source>
</reference>
<evidence type="ECO:0000313" key="1">
    <source>
        <dbReference type="EMBL" id="GFY92903.1"/>
    </source>
</evidence>
<evidence type="ECO:0008006" key="3">
    <source>
        <dbReference type="Google" id="ProtNLM"/>
    </source>
</evidence>
<accession>A0A7J0F2Q4</accession>